<evidence type="ECO:0000256" key="7">
    <source>
        <dbReference type="ARBA" id="ARBA00022801"/>
    </source>
</evidence>
<evidence type="ECO:0000256" key="11">
    <source>
        <dbReference type="ARBA" id="ARBA00032707"/>
    </source>
</evidence>
<dbReference type="GO" id="GO:0046677">
    <property type="term" value="P:response to antibiotic"/>
    <property type="evidence" value="ECO:0007669"/>
    <property type="project" value="UniProtKB-UniRule"/>
</dbReference>
<comment type="function">
    <text evidence="14">Catalyzes the dephosphorylation of undecaprenyl diphosphate (UPP). Confers resistance to bacitracin.</text>
</comment>
<evidence type="ECO:0000256" key="12">
    <source>
        <dbReference type="ARBA" id="ARBA00032932"/>
    </source>
</evidence>
<evidence type="ECO:0000256" key="13">
    <source>
        <dbReference type="ARBA" id="ARBA00047594"/>
    </source>
</evidence>
<dbReference type="GO" id="GO:0005886">
    <property type="term" value="C:plasma membrane"/>
    <property type="evidence" value="ECO:0007669"/>
    <property type="project" value="UniProtKB-SubCell"/>
</dbReference>
<dbReference type="EMBL" id="FWWV01000001">
    <property type="protein sequence ID" value="SMB78930.1"/>
    <property type="molecule type" value="Genomic_DNA"/>
</dbReference>
<dbReference type="HAMAP" id="MF_01006">
    <property type="entry name" value="Undec_diphosphatase"/>
    <property type="match status" value="1"/>
</dbReference>
<dbReference type="Pfam" id="PF02673">
    <property type="entry name" value="BacA"/>
    <property type="match status" value="1"/>
</dbReference>
<evidence type="ECO:0000256" key="3">
    <source>
        <dbReference type="ARBA" id="ARBA00012374"/>
    </source>
</evidence>
<dbReference type="STRING" id="1122938.SAMN05660772_00265"/>
<comment type="subcellular location">
    <subcellularLocation>
        <location evidence="1 14">Cell membrane</location>
        <topology evidence="1 14">Multi-pass membrane protein</topology>
    </subcellularLocation>
</comment>
<dbReference type="AlphaFoldDB" id="A0A1W1UD02"/>
<sequence>MSDIFIAVIMGIVEGLTEFLPVSSTGHLIIAGEFLGFTGEKAATFEVMIQLGSILAVVVVFWRKMFSLIGIHFGAKPDHSQPHLTLLHIILGMIPAVVIGLLFHSTIKSWFSIENVIYALIVGGVLLLVAEKFRPQVTAHTLDQISYKQAFAIGLFQCLALSPGFSRSGATISGGLLMGVGRHAAAEYSFILAAPMMMGATALDLYKSWNFLSASDLPMFAVGFVTAFVVAMLAIKLLLNLIQRISFVPFAIYRFVVAIALYFVFLY</sequence>
<accession>A0A1W1UD02</accession>
<evidence type="ECO:0000256" key="4">
    <source>
        <dbReference type="ARBA" id="ARBA00021581"/>
    </source>
</evidence>
<feature type="transmembrane region" description="Helical" evidence="14">
    <location>
        <begin position="83"/>
        <end position="103"/>
    </location>
</feature>
<dbReference type="RefSeq" id="WP_084255530.1">
    <property type="nucleotide sequence ID" value="NZ_FWWV01000001.1"/>
</dbReference>
<keyword evidence="14" id="KW-0573">Peptidoglycan synthesis</keyword>
<name>A0A1W1UD02_9PAST</name>
<comment type="miscellaneous">
    <text evidence="14">Bacitracin is thought to be involved in the inhibition of peptidoglycan synthesis by sequestering undecaprenyl diphosphate, thereby reducing the pool of lipid carrier available.</text>
</comment>
<keyword evidence="7 14" id="KW-0378">Hydrolase</keyword>
<dbReference type="EC" id="3.6.1.27" evidence="3 14"/>
<organism evidence="15 16">
    <name type="scientific">Pasteurella testudinis DSM 23072</name>
    <dbReference type="NCBI Taxonomy" id="1122938"/>
    <lineage>
        <taxon>Bacteria</taxon>
        <taxon>Pseudomonadati</taxon>
        <taxon>Pseudomonadota</taxon>
        <taxon>Gammaproteobacteria</taxon>
        <taxon>Pasteurellales</taxon>
        <taxon>Pasteurellaceae</taxon>
        <taxon>Pasteurella</taxon>
    </lineage>
</organism>
<dbReference type="NCBIfam" id="NF001388">
    <property type="entry name" value="PRK00281.1-1"/>
    <property type="match status" value="1"/>
</dbReference>
<dbReference type="NCBIfam" id="NF001389">
    <property type="entry name" value="PRK00281.1-2"/>
    <property type="match status" value="1"/>
</dbReference>
<feature type="transmembrane region" description="Helical" evidence="14">
    <location>
        <begin position="245"/>
        <end position="265"/>
    </location>
</feature>
<feature type="transmembrane region" description="Helical" evidence="14">
    <location>
        <begin position="109"/>
        <end position="129"/>
    </location>
</feature>
<dbReference type="NCBIfam" id="TIGR00753">
    <property type="entry name" value="undec_PP_bacA"/>
    <property type="match status" value="1"/>
</dbReference>
<evidence type="ECO:0000256" key="2">
    <source>
        <dbReference type="ARBA" id="ARBA00010621"/>
    </source>
</evidence>
<keyword evidence="14" id="KW-0961">Cell wall biogenesis/degradation</keyword>
<keyword evidence="10 14" id="KW-0046">Antibiotic resistance</keyword>
<evidence type="ECO:0000256" key="8">
    <source>
        <dbReference type="ARBA" id="ARBA00022989"/>
    </source>
</evidence>
<evidence type="ECO:0000256" key="14">
    <source>
        <dbReference type="HAMAP-Rule" id="MF_01006"/>
    </source>
</evidence>
<dbReference type="GO" id="GO:0050380">
    <property type="term" value="F:undecaprenyl-diphosphatase activity"/>
    <property type="evidence" value="ECO:0007669"/>
    <property type="project" value="UniProtKB-UniRule"/>
</dbReference>
<dbReference type="GO" id="GO:0071555">
    <property type="term" value="P:cell wall organization"/>
    <property type="evidence" value="ECO:0007669"/>
    <property type="project" value="UniProtKB-KW"/>
</dbReference>
<evidence type="ECO:0000256" key="1">
    <source>
        <dbReference type="ARBA" id="ARBA00004651"/>
    </source>
</evidence>
<keyword evidence="9 14" id="KW-0472">Membrane</keyword>
<feature type="transmembrane region" description="Helical" evidence="14">
    <location>
        <begin position="42"/>
        <end position="62"/>
    </location>
</feature>
<keyword evidence="16" id="KW-1185">Reference proteome</keyword>
<dbReference type="GO" id="GO:0009252">
    <property type="term" value="P:peptidoglycan biosynthetic process"/>
    <property type="evidence" value="ECO:0007669"/>
    <property type="project" value="UniProtKB-KW"/>
</dbReference>
<dbReference type="InterPro" id="IPR003824">
    <property type="entry name" value="UppP"/>
</dbReference>
<evidence type="ECO:0000313" key="15">
    <source>
        <dbReference type="EMBL" id="SMB78930.1"/>
    </source>
</evidence>
<comment type="similarity">
    <text evidence="2 14">Belongs to the UppP family.</text>
</comment>
<dbReference type="Proteomes" id="UP000192408">
    <property type="component" value="Unassembled WGS sequence"/>
</dbReference>
<keyword evidence="14" id="KW-0133">Cell shape</keyword>
<evidence type="ECO:0000313" key="16">
    <source>
        <dbReference type="Proteomes" id="UP000192408"/>
    </source>
</evidence>
<keyword evidence="8 14" id="KW-1133">Transmembrane helix</keyword>
<evidence type="ECO:0000256" key="6">
    <source>
        <dbReference type="ARBA" id="ARBA00022692"/>
    </source>
</evidence>
<evidence type="ECO:0000256" key="5">
    <source>
        <dbReference type="ARBA" id="ARBA00022475"/>
    </source>
</evidence>
<dbReference type="GO" id="GO:0008360">
    <property type="term" value="P:regulation of cell shape"/>
    <property type="evidence" value="ECO:0007669"/>
    <property type="project" value="UniProtKB-KW"/>
</dbReference>
<dbReference type="PANTHER" id="PTHR30622">
    <property type="entry name" value="UNDECAPRENYL-DIPHOSPHATASE"/>
    <property type="match status" value="1"/>
</dbReference>
<evidence type="ECO:0000256" key="9">
    <source>
        <dbReference type="ARBA" id="ARBA00023136"/>
    </source>
</evidence>
<evidence type="ECO:0000256" key="10">
    <source>
        <dbReference type="ARBA" id="ARBA00023251"/>
    </source>
</evidence>
<dbReference type="NCBIfam" id="NF001390">
    <property type="entry name" value="PRK00281.1-4"/>
    <property type="match status" value="1"/>
</dbReference>
<gene>
    <name evidence="14" type="primary">uppP</name>
    <name evidence="15" type="ORF">SAMN05660772_00265</name>
</gene>
<feature type="transmembrane region" description="Helical" evidence="14">
    <location>
        <begin position="218"/>
        <end position="239"/>
    </location>
</feature>
<dbReference type="PANTHER" id="PTHR30622:SF3">
    <property type="entry name" value="UNDECAPRENYL-DIPHOSPHATASE"/>
    <property type="match status" value="1"/>
</dbReference>
<keyword evidence="5 14" id="KW-1003">Cell membrane</keyword>
<keyword evidence="6 14" id="KW-0812">Transmembrane</keyword>
<protein>
    <recommendedName>
        <fullName evidence="4 14">Undecaprenyl-diphosphatase</fullName>
        <ecNumber evidence="3 14">3.6.1.27</ecNumber>
    </recommendedName>
    <alternativeName>
        <fullName evidence="12 14">Bacitracin resistance protein</fullName>
    </alternativeName>
    <alternativeName>
        <fullName evidence="11 14">Undecaprenyl pyrophosphate phosphatase</fullName>
    </alternativeName>
</protein>
<proteinExistence type="inferred from homology"/>
<comment type="catalytic activity">
    <reaction evidence="13 14">
        <text>di-trans,octa-cis-undecaprenyl diphosphate + H2O = di-trans,octa-cis-undecaprenyl phosphate + phosphate + H(+)</text>
        <dbReference type="Rhea" id="RHEA:28094"/>
        <dbReference type="ChEBI" id="CHEBI:15377"/>
        <dbReference type="ChEBI" id="CHEBI:15378"/>
        <dbReference type="ChEBI" id="CHEBI:43474"/>
        <dbReference type="ChEBI" id="CHEBI:58405"/>
        <dbReference type="ChEBI" id="CHEBI:60392"/>
        <dbReference type="EC" id="3.6.1.27"/>
    </reaction>
</comment>
<reference evidence="16" key="1">
    <citation type="submission" date="2017-04" db="EMBL/GenBank/DDBJ databases">
        <authorList>
            <person name="Varghese N."/>
            <person name="Submissions S."/>
        </authorList>
    </citation>
    <scope>NUCLEOTIDE SEQUENCE [LARGE SCALE GENOMIC DNA]</scope>
    <source>
        <strain evidence="16">DSM 23072</strain>
    </source>
</reference>
<feature type="transmembrane region" description="Helical" evidence="14">
    <location>
        <begin position="188"/>
        <end position="206"/>
    </location>
</feature>